<feature type="transmembrane region" description="Helical" evidence="5">
    <location>
        <begin position="215"/>
        <end position="237"/>
    </location>
</feature>
<feature type="transmembrane region" description="Helical" evidence="5">
    <location>
        <begin position="134"/>
        <end position="163"/>
    </location>
</feature>
<evidence type="ECO:0000256" key="3">
    <source>
        <dbReference type="ARBA" id="ARBA00022989"/>
    </source>
</evidence>
<feature type="transmembrane region" description="Helical" evidence="5">
    <location>
        <begin position="95"/>
        <end position="114"/>
    </location>
</feature>
<sequence length="277" mass="32093">MSDIFMTRLHELTIVVYAASVLLYFIDFLNSNRKVNQVAFWLLAFVWVLQTLFLFFYVVEVRRFPVLTLFEGLYFYSWVLVTLSLAINRLLKVDLIVFFTNVLGFIIMAIHTFAPADYGSNVMSEQLISELLLIHITMAILSYGAFSISFVFSLLYLIQYDLLKRKKWGRLLRRIADLSKLEQLSYLLNVIGVPMLLLSLVLGLQWAWIKLPDMAWYDAKIIGSFVVLAAYSAYLYLRVARGMYGKSLALLNAASFLIVLINFFLFGQLSSFHLWYE</sequence>
<keyword evidence="2 5" id="KW-0812">Transmembrane</keyword>
<feature type="transmembrane region" description="Helical" evidence="5">
    <location>
        <begin position="184"/>
        <end position="209"/>
    </location>
</feature>
<dbReference type="GO" id="GO:0005886">
    <property type="term" value="C:plasma membrane"/>
    <property type="evidence" value="ECO:0007669"/>
    <property type="project" value="TreeGrafter"/>
</dbReference>
<dbReference type="EMBL" id="SLVV01000007">
    <property type="protein sequence ID" value="TCN24543.1"/>
    <property type="molecule type" value="Genomic_DNA"/>
</dbReference>
<evidence type="ECO:0000259" key="6">
    <source>
        <dbReference type="Pfam" id="PF01578"/>
    </source>
</evidence>
<dbReference type="PANTHER" id="PTHR30071">
    <property type="entry name" value="HEME EXPORTER PROTEIN C"/>
    <property type="match status" value="1"/>
</dbReference>
<proteinExistence type="predicted"/>
<organism evidence="7 8">
    <name type="scientific">Mesobacillus foraminis</name>
    <dbReference type="NCBI Taxonomy" id="279826"/>
    <lineage>
        <taxon>Bacteria</taxon>
        <taxon>Bacillati</taxon>
        <taxon>Bacillota</taxon>
        <taxon>Bacilli</taxon>
        <taxon>Bacillales</taxon>
        <taxon>Bacillaceae</taxon>
        <taxon>Mesobacillus</taxon>
    </lineage>
</organism>
<gene>
    <name evidence="7" type="ORF">EV146_107245</name>
</gene>
<dbReference type="Proteomes" id="UP000295689">
    <property type="component" value="Unassembled WGS sequence"/>
</dbReference>
<feature type="transmembrane region" description="Helical" evidence="5">
    <location>
        <begin position="64"/>
        <end position="83"/>
    </location>
</feature>
<dbReference type="RefSeq" id="WP_121611536.1">
    <property type="nucleotide sequence ID" value="NZ_CP033044.1"/>
</dbReference>
<dbReference type="OrthoDB" id="2417400at2"/>
<feature type="transmembrane region" description="Helical" evidence="5">
    <location>
        <begin position="38"/>
        <end position="58"/>
    </location>
</feature>
<protein>
    <submittedName>
        <fullName evidence="7">HemX protein</fullName>
    </submittedName>
</protein>
<comment type="caution">
    <text evidence="7">The sequence shown here is derived from an EMBL/GenBank/DDBJ whole genome shotgun (WGS) entry which is preliminary data.</text>
</comment>
<dbReference type="Pfam" id="PF01578">
    <property type="entry name" value="Cytochrom_C_asm"/>
    <property type="match status" value="1"/>
</dbReference>
<dbReference type="PANTHER" id="PTHR30071:SF15">
    <property type="entry name" value="PROTEIN HEMX"/>
    <property type="match status" value="1"/>
</dbReference>
<dbReference type="GO" id="GO:0020037">
    <property type="term" value="F:heme binding"/>
    <property type="evidence" value="ECO:0007669"/>
    <property type="project" value="InterPro"/>
</dbReference>
<dbReference type="InterPro" id="IPR045062">
    <property type="entry name" value="Cyt_c_biogenesis_CcsA/CcmC"/>
</dbReference>
<evidence type="ECO:0000313" key="8">
    <source>
        <dbReference type="Proteomes" id="UP000295689"/>
    </source>
</evidence>
<evidence type="ECO:0000256" key="2">
    <source>
        <dbReference type="ARBA" id="ARBA00022692"/>
    </source>
</evidence>
<feature type="transmembrane region" description="Helical" evidence="5">
    <location>
        <begin position="249"/>
        <end position="276"/>
    </location>
</feature>
<keyword evidence="3 5" id="KW-1133">Transmembrane helix</keyword>
<feature type="transmembrane region" description="Helical" evidence="5">
    <location>
        <begin position="12"/>
        <end position="29"/>
    </location>
</feature>
<feature type="domain" description="Cytochrome c assembly protein" evidence="6">
    <location>
        <begin position="68"/>
        <end position="268"/>
    </location>
</feature>
<keyword evidence="8" id="KW-1185">Reference proteome</keyword>
<dbReference type="InterPro" id="IPR002541">
    <property type="entry name" value="Cyt_c_assembly"/>
</dbReference>
<dbReference type="AlphaFoldDB" id="A0A4R2BDQ1"/>
<evidence type="ECO:0000256" key="5">
    <source>
        <dbReference type="SAM" id="Phobius"/>
    </source>
</evidence>
<comment type="subcellular location">
    <subcellularLocation>
        <location evidence="1">Membrane</location>
        <topology evidence="1">Multi-pass membrane protein</topology>
    </subcellularLocation>
</comment>
<evidence type="ECO:0000256" key="1">
    <source>
        <dbReference type="ARBA" id="ARBA00004141"/>
    </source>
</evidence>
<evidence type="ECO:0000256" key="4">
    <source>
        <dbReference type="ARBA" id="ARBA00023136"/>
    </source>
</evidence>
<reference evidence="7 8" key="1">
    <citation type="journal article" date="2015" name="Stand. Genomic Sci.">
        <title>Genomic Encyclopedia of Bacterial and Archaeal Type Strains, Phase III: the genomes of soil and plant-associated and newly described type strains.</title>
        <authorList>
            <person name="Whitman W.B."/>
            <person name="Woyke T."/>
            <person name="Klenk H.P."/>
            <person name="Zhou Y."/>
            <person name="Lilburn T.G."/>
            <person name="Beck B.J."/>
            <person name="De Vos P."/>
            <person name="Vandamme P."/>
            <person name="Eisen J.A."/>
            <person name="Garrity G."/>
            <person name="Hugenholtz P."/>
            <person name="Kyrpides N.C."/>
        </authorList>
    </citation>
    <scope>NUCLEOTIDE SEQUENCE [LARGE SCALE GENOMIC DNA]</scope>
    <source>
        <strain evidence="7 8">CV53</strain>
    </source>
</reference>
<evidence type="ECO:0000313" key="7">
    <source>
        <dbReference type="EMBL" id="TCN24543.1"/>
    </source>
</evidence>
<dbReference type="GO" id="GO:0017004">
    <property type="term" value="P:cytochrome complex assembly"/>
    <property type="evidence" value="ECO:0007669"/>
    <property type="project" value="InterPro"/>
</dbReference>
<keyword evidence="4 5" id="KW-0472">Membrane</keyword>
<name>A0A4R2BDQ1_9BACI</name>
<accession>A0A4R2BDQ1</accession>